<comment type="catalytic activity">
    <reaction evidence="1">
        <text>(7,8-dihydropterin-6-yl)methyl diphosphate + 4-aminobenzoate = 7,8-dihydropteroate + diphosphate</text>
        <dbReference type="Rhea" id="RHEA:19949"/>
        <dbReference type="ChEBI" id="CHEBI:17836"/>
        <dbReference type="ChEBI" id="CHEBI:17839"/>
        <dbReference type="ChEBI" id="CHEBI:33019"/>
        <dbReference type="ChEBI" id="CHEBI:72950"/>
        <dbReference type="EC" id="2.5.1.15"/>
    </reaction>
</comment>
<dbReference type="PANTHER" id="PTHR20941:SF1">
    <property type="entry name" value="FOLIC ACID SYNTHESIS PROTEIN FOL1"/>
    <property type="match status" value="1"/>
</dbReference>
<accession>A0ABR4J2K0</accession>
<protein>
    <submittedName>
        <fullName evidence="16">Dihydropteroate synthase-like protein</fullName>
    </submittedName>
</protein>
<dbReference type="CDD" id="cd00739">
    <property type="entry name" value="DHPS"/>
    <property type="match status" value="1"/>
</dbReference>
<evidence type="ECO:0000256" key="8">
    <source>
        <dbReference type="ARBA" id="ARBA00022723"/>
    </source>
</evidence>
<comment type="cofactor">
    <cofactor evidence="3">
        <name>Mg(2+)</name>
        <dbReference type="ChEBI" id="CHEBI:18420"/>
    </cofactor>
</comment>
<feature type="domain" description="Pterin-binding" evidence="15">
    <location>
        <begin position="247"/>
        <end position="513"/>
    </location>
</feature>
<dbReference type="CDD" id="cd00483">
    <property type="entry name" value="HPPK"/>
    <property type="match status" value="1"/>
</dbReference>
<dbReference type="NCBIfam" id="TIGR01498">
    <property type="entry name" value="folK"/>
    <property type="match status" value="1"/>
</dbReference>
<evidence type="ECO:0000256" key="6">
    <source>
        <dbReference type="ARBA" id="ARBA00009951"/>
    </source>
</evidence>
<keyword evidence="8" id="KW-0479">Metal-binding</keyword>
<organism evidence="16 17">
    <name type="scientific">Aspergillus cavernicola</name>
    <dbReference type="NCBI Taxonomy" id="176166"/>
    <lineage>
        <taxon>Eukaryota</taxon>
        <taxon>Fungi</taxon>
        <taxon>Dikarya</taxon>
        <taxon>Ascomycota</taxon>
        <taxon>Pezizomycotina</taxon>
        <taxon>Eurotiomycetes</taxon>
        <taxon>Eurotiomycetidae</taxon>
        <taxon>Eurotiales</taxon>
        <taxon>Aspergillaceae</taxon>
        <taxon>Aspergillus</taxon>
        <taxon>Aspergillus subgen. Nidulantes</taxon>
    </lineage>
</organism>
<dbReference type="PROSITE" id="PS50972">
    <property type="entry name" value="PTERIN_BINDING"/>
    <property type="match status" value="1"/>
</dbReference>
<evidence type="ECO:0000256" key="13">
    <source>
        <dbReference type="ARBA" id="ARBA00022909"/>
    </source>
</evidence>
<evidence type="ECO:0000259" key="15">
    <source>
        <dbReference type="PROSITE" id="PS50972"/>
    </source>
</evidence>
<keyword evidence="14" id="KW-0511">Multifunctional enzyme</keyword>
<dbReference type="EMBL" id="JBFXLS010000002">
    <property type="protein sequence ID" value="KAL2834264.1"/>
    <property type="molecule type" value="Genomic_DNA"/>
</dbReference>
<comment type="caution">
    <text evidence="16">The sequence shown here is derived from an EMBL/GenBank/DDBJ whole genome shotgun (WGS) entry which is preliminary data.</text>
</comment>
<dbReference type="InterPro" id="IPR045031">
    <property type="entry name" value="DHP_synth-like"/>
</dbReference>
<evidence type="ECO:0000256" key="3">
    <source>
        <dbReference type="ARBA" id="ARBA00001946"/>
    </source>
</evidence>
<dbReference type="Proteomes" id="UP001610335">
    <property type="component" value="Unassembled WGS sequence"/>
</dbReference>
<keyword evidence="7" id="KW-0808">Transferase</keyword>
<evidence type="ECO:0000256" key="9">
    <source>
        <dbReference type="ARBA" id="ARBA00022741"/>
    </source>
</evidence>
<keyword evidence="10" id="KW-0418">Kinase</keyword>
<keyword evidence="13" id="KW-0289">Folate biosynthesis</keyword>
<dbReference type="InterPro" id="IPR000550">
    <property type="entry name" value="Hppk"/>
</dbReference>
<dbReference type="PROSITE" id="PS00794">
    <property type="entry name" value="HPPK"/>
    <property type="match status" value="1"/>
</dbReference>
<evidence type="ECO:0000256" key="5">
    <source>
        <dbReference type="ARBA" id="ARBA00005051"/>
    </source>
</evidence>
<dbReference type="InterPro" id="IPR006390">
    <property type="entry name" value="DHP_synth_dom"/>
</dbReference>
<proteinExistence type="inferred from homology"/>
<dbReference type="Gene3D" id="3.20.20.20">
    <property type="entry name" value="Dihydropteroate synthase-like"/>
    <property type="match status" value="1"/>
</dbReference>
<keyword evidence="12" id="KW-0460">Magnesium</keyword>
<evidence type="ECO:0000256" key="7">
    <source>
        <dbReference type="ARBA" id="ARBA00022679"/>
    </source>
</evidence>
<dbReference type="SUPFAM" id="SSF51717">
    <property type="entry name" value="Dihydropteroate synthetase-like"/>
    <property type="match status" value="1"/>
</dbReference>
<keyword evidence="9" id="KW-0547">Nucleotide-binding</keyword>
<evidence type="ECO:0000256" key="10">
    <source>
        <dbReference type="ARBA" id="ARBA00022777"/>
    </source>
</evidence>
<comment type="pathway">
    <text evidence="4">Cofactor biosynthesis; tetrahydrofolate biosynthesis; 7,8-dihydrofolate from 2-amino-4-hydroxy-6-hydroxymethyl-7,8-dihydropteridine diphosphate and 4-aminobenzoate: step 1/2.</text>
</comment>
<dbReference type="PROSITE" id="PS00793">
    <property type="entry name" value="DHPS_2"/>
    <property type="match status" value="1"/>
</dbReference>
<dbReference type="NCBIfam" id="TIGR01496">
    <property type="entry name" value="DHPS"/>
    <property type="match status" value="1"/>
</dbReference>
<dbReference type="InterPro" id="IPR011005">
    <property type="entry name" value="Dihydropteroate_synth-like_sf"/>
</dbReference>
<reference evidence="16 17" key="1">
    <citation type="submission" date="2024-07" db="EMBL/GenBank/DDBJ databases">
        <title>Section-level genome sequencing and comparative genomics of Aspergillus sections Usti and Cavernicolus.</title>
        <authorList>
            <consortium name="Lawrence Berkeley National Laboratory"/>
            <person name="Nybo J.L."/>
            <person name="Vesth T.C."/>
            <person name="Theobald S."/>
            <person name="Frisvad J.C."/>
            <person name="Larsen T.O."/>
            <person name="Kjaerboelling I."/>
            <person name="Rothschild-Mancinelli K."/>
            <person name="Lyhne E.K."/>
            <person name="Kogle M.E."/>
            <person name="Barry K."/>
            <person name="Clum A."/>
            <person name="Na H."/>
            <person name="Ledsgaard L."/>
            <person name="Lin J."/>
            <person name="Lipzen A."/>
            <person name="Kuo A."/>
            <person name="Riley R."/>
            <person name="Mondo S."/>
            <person name="LaButti K."/>
            <person name="Haridas S."/>
            <person name="Pangalinan J."/>
            <person name="Salamov A.A."/>
            <person name="Simmons B.A."/>
            <person name="Magnuson J.K."/>
            <person name="Chen J."/>
            <person name="Drula E."/>
            <person name="Henrissat B."/>
            <person name="Wiebenga A."/>
            <person name="Lubbers R.J."/>
            <person name="Gomes A.C."/>
            <person name="Makela M.R."/>
            <person name="Stajich J."/>
            <person name="Grigoriev I.V."/>
            <person name="Mortensen U.H."/>
            <person name="De vries R.P."/>
            <person name="Baker S.E."/>
            <person name="Andersen M.R."/>
        </authorList>
    </citation>
    <scope>NUCLEOTIDE SEQUENCE [LARGE SCALE GENOMIC DNA]</scope>
    <source>
        <strain evidence="16 17">CBS 600.67</strain>
    </source>
</reference>
<comment type="catalytic activity">
    <reaction evidence="2">
        <text>6-hydroxymethyl-7,8-dihydropterin + ATP = (7,8-dihydropterin-6-yl)methyl diphosphate + AMP + H(+)</text>
        <dbReference type="Rhea" id="RHEA:11412"/>
        <dbReference type="ChEBI" id="CHEBI:15378"/>
        <dbReference type="ChEBI" id="CHEBI:30616"/>
        <dbReference type="ChEBI" id="CHEBI:44841"/>
        <dbReference type="ChEBI" id="CHEBI:72950"/>
        <dbReference type="ChEBI" id="CHEBI:456215"/>
        <dbReference type="EC" id="2.7.6.3"/>
    </reaction>
</comment>
<dbReference type="InterPro" id="IPR000489">
    <property type="entry name" value="Pterin-binding_dom"/>
</dbReference>
<comment type="similarity">
    <text evidence="6">In the C-terminal section; belongs to the DHPS family.</text>
</comment>
<evidence type="ECO:0000256" key="4">
    <source>
        <dbReference type="ARBA" id="ARBA00004763"/>
    </source>
</evidence>
<keyword evidence="17" id="KW-1185">Reference proteome</keyword>
<sequence>MFDALLTLLETVQCPLSRNTTVHRRPSSRVDSSNCRHELLTGVSSTRHFSSGRQALFQATMDSIKSSHTAFIALGSNVGERVEMIEKACLEMDRSGIKVRRTSSLFETAPMYYLDQNPFMNGVCEVETSLEPLELLDALQSIEIGLGRKKLIDKGPRSIDLDILLYDQQTFSHDRLNIPHKLMLERDFVLRPLSQLIPHGIPPIPGHTTTYISHLKTLPPPESTPVATTHISDQFPQLRSTDPNRPTHIMAILNLTPDSFSDGGKHFTTDPTALTHTVRAFIQAGATIIDIGGESTRPGSVPVGEEEELRRIIPAIRHIRTSIPEAANIAISVDTYRAHVAEQACAAGADIINDVSAGLLDPEMLPTVARTGKSVILMHMRGSPSTMTKLTDYPNGVVEDVSTELLSRIAAAEAAGIRRWRIILDPGLGFAKNQSEDLTILRDLGKFRTDVEGLEYFPWLMGPSRKRFIGKLTGVEKASERNWGTAATVTASVAGGADIVRVHDVKEMWQVARVADAIYRGVS</sequence>
<dbReference type="PANTHER" id="PTHR20941">
    <property type="entry name" value="FOLATE SYNTHESIS PROTEINS"/>
    <property type="match status" value="1"/>
</dbReference>
<dbReference type="SUPFAM" id="SSF55083">
    <property type="entry name" value="6-hydroxymethyl-7,8-dihydropterin pyrophosphokinase, HPPK"/>
    <property type="match status" value="1"/>
</dbReference>
<evidence type="ECO:0000313" key="17">
    <source>
        <dbReference type="Proteomes" id="UP001610335"/>
    </source>
</evidence>
<evidence type="ECO:0000313" key="16">
    <source>
        <dbReference type="EMBL" id="KAL2834264.1"/>
    </source>
</evidence>
<keyword evidence="11" id="KW-0067">ATP-binding</keyword>
<dbReference type="PROSITE" id="PS00792">
    <property type="entry name" value="DHPS_1"/>
    <property type="match status" value="1"/>
</dbReference>
<comment type="pathway">
    <text evidence="5">Cofactor biosynthesis; tetrahydrofolate biosynthesis; 2-amino-4-hydroxy-6-hydroxymethyl-7,8-dihydropteridine diphosphate from 7,8-dihydroneopterin triphosphate: step 4/4.</text>
</comment>
<dbReference type="InterPro" id="IPR035907">
    <property type="entry name" value="Hppk_sf"/>
</dbReference>
<name>A0ABR4J2K0_9EURO</name>
<gene>
    <name evidence="16" type="ORF">BDW59DRAFT_45588</name>
</gene>
<evidence type="ECO:0000256" key="2">
    <source>
        <dbReference type="ARBA" id="ARBA00000198"/>
    </source>
</evidence>
<evidence type="ECO:0000256" key="11">
    <source>
        <dbReference type="ARBA" id="ARBA00022840"/>
    </source>
</evidence>
<dbReference type="Pfam" id="PF01288">
    <property type="entry name" value="HPPK"/>
    <property type="match status" value="1"/>
</dbReference>
<evidence type="ECO:0000256" key="1">
    <source>
        <dbReference type="ARBA" id="ARBA00000012"/>
    </source>
</evidence>
<dbReference type="Gene3D" id="3.30.70.560">
    <property type="entry name" value="7,8-Dihydro-6-hydroxymethylpterin-pyrophosphokinase HPPK"/>
    <property type="match status" value="1"/>
</dbReference>
<evidence type="ECO:0000256" key="12">
    <source>
        <dbReference type="ARBA" id="ARBA00022842"/>
    </source>
</evidence>
<evidence type="ECO:0000256" key="14">
    <source>
        <dbReference type="ARBA" id="ARBA00023268"/>
    </source>
</evidence>
<dbReference type="Pfam" id="PF00809">
    <property type="entry name" value="Pterin_bind"/>
    <property type="match status" value="1"/>
</dbReference>